<evidence type="ECO:0000313" key="1">
    <source>
        <dbReference type="EMBL" id="GAI61420.1"/>
    </source>
</evidence>
<comment type="caution">
    <text evidence="1">The sequence shown here is derived from an EMBL/GenBank/DDBJ whole genome shotgun (WGS) entry which is preliminary data.</text>
</comment>
<protein>
    <submittedName>
        <fullName evidence="1">Uncharacterized protein</fullName>
    </submittedName>
</protein>
<dbReference type="EMBL" id="BARW01000237">
    <property type="protein sequence ID" value="GAI61420.1"/>
    <property type="molecule type" value="Genomic_DNA"/>
</dbReference>
<proteinExistence type="predicted"/>
<organism evidence="1">
    <name type="scientific">marine sediment metagenome</name>
    <dbReference type="NCBI Taxonomy" id="412755"/>
    <lineage>
        <taxon>unclassified sequences</taxon>
        <taxon>metagenomes</taxon>
        <taxon>ecological metagenomes</taxon>
    </lineage>
</organism>
<gene>
    <name evidence="1" type="ORF">S12H4_01259</name>
</gene>
<dbReference type="AlphaFoldDB" id="X1RE37"/>
<name>X1RE37_9ZZZZ</name>
<sequence length="157" mass="16645">MPEVLRNPPSPRTALFWNGTAWQYALVGLGGRLIVRGEDQLFSISGVLAITVAGLISGADGTIQTPAVPAGSYWVVTSVVARDVTSPTTAIALHNFHNGVGTNIKRELRAFAANEDLCWTGHTYLDVDDVILAEYSGGLVGDTCGLHVTGYVMTVET</sequence>
<reference evidence="1" key="1">
    <citation type="journal article" date="2014" name="Front. Microbiol.">
        <title>High frequency of phylogenetically diverse reductive dehalogenase-homologous genes in deep subseafloor sedimentary metagenomes.</title>
        <authorList>
            <person name="Kawai M."/>
            <person name="Futagami T."/>
            <person name="Toyoda A."/>
            <person name="Takaki Y."/>
            <person name="Nishi S."/>
            <person name="Hori S."/>
            <person name="Arai W."/>
            <person name="Tsubouchi T."/>
            <person name="Morono Y."/>
            <person name="Uchiyama I."/>
            <person name="Ito T."/>
            <person name="Fujiyama A."/>
            <person name="Inagaki F."/>
            <person name="Takami H."/>
        </authorList>
    </citation>
    <scope>NUCLEOTIDE SEQUENCE</scope>
    <source>
        <strain evidence="1">Expedition CK06-06</strain>
    </source>
</reference>
<accession>X1RE37</accession>